<dbReference type="InterPro" id="IPR020806">
    <property type="entry name" value="PKS_PP-bd"/>
</dbReference>
<comment type="caution">
    <text evidence="4">The sequence shown here is derived from an EMBL/GenBank/DDBJ whole genome shotgun (WGS) entry which is preliminary data.</text>
</comment>
<dbReference type="PROSITE" id="PS50075">
    <property type="entry name" value="CARRIER"/>
    <property type="match status" value="1"/>
</dbReference>
<reference evidence="4 5" key="1">
    <citation type="submission" date="2021-08" db="EMBL/GenBank/DDBJ databases">
        <title>Streptomyces sp. PTM05 isolated from lichen.</title>
        <authorList>
            <person name="Somphong A."/>
            <person name="Phongsopitanun W."/>
            <person name="Tanasupawat S."/>
        </authorList>
    </citation>
    <scope>NUCLEOTIDE SEQUENCE [LARGE SCALE GENOMIC DNA]</scope>
    <source>
        <strain evidence="4 5">Ptm05</strain>
    </source>
</reference>
<keyword evidence="1" id="KW-0596">Phosphopantetheine</keyword>
<dbReference type="Pfam" id="PF00550">
    <property type="entry name" value="PP-binding"/>
    <property type="match status" value="1"/>
</dbReference>
<evidence type="ECO:0000256" key="2">
    <source>
        <dbReference type="ARBA" id="ARBA00022553"/>
    </source>
</evidence>
<feature type="domain" description="Carrier" evidence="3">
    <location>
        <begin position="13"/>
        <end position="86"/>
    </location>
</feature>
<dbReference type="SMART" id="SM00823">
    <property type="entry name" value="PKS_PP"/>
    <property type="match status" value="1"/>
</dbReference>
<evidence type="ECO:0000313" key="5">
    <source>
        <dbReference type="Proteomes" id="UP001198565"/>
    </source>
</evidence>
<evidence type="ECO:0000256" key="1">
    <source>
        <dbReference type="ARBA" id="ARBA00022450"/>
    </source>
</evidence>
<evidence type="ECO:0000259" key="3">
    <source>
        <dbReference type="PROSITE" id="PS50075"/>
    </source>
</evidence>
<accession>A0ABS7QQR6</accession>
<dbReference type="InterPro" id="IPR009081">
    <property type="entry name" value="PP-bd_ACP"/>
</dbReference>
<sequence length="86" mass="9024">MPEQSASSGTIGSLDGDPETVITAVWAEALGVESLDPHTGFFDLGATSATVVSVAKVLRQRWPRVRVVDLFSHSTPAQLAVFLGDG</sequence>
<dbReference type="Gene3D" id="1.10.1200.10">
    <property type="entry name" value="ACP-like"/>
    <property type="match status" value="1"/>
</dbReference>
<dbReference type="EMBL" id="JAINVZ010000004">
    <property type="protein sequence ID" value="MBY8884715.1"/>
    <property type="molecule type" value="Genomic_DNA"/>
</dbReference>
<dbReference type="Proteomes" id="UP001198565">
    <property type="component" value="Unassembled WGS sequence"/>
</dbReference>
<keyword evidence="5" id="KW-1185">Reference proteome</keyword>
<dbReference type="InterPro" id="IPR036736">
    <property type="entry name" value="ACP-like_sf"/>
</dbReference>
<dbReference type="RefSeq" id="WP_222975403.1">
    <property type="nucleotide sequence ID" value="NZ_JAINVZ010000004.1"/>
</dbReference>
<name>A0ABS7QQR6_9ACTN</name>
<keyword evidence="2" id="KW-0597">Phosphoprotein</keyword>
<protein>
    <submittedName>
        <fullName evidence="4">Acyl carrier protein</fullName>
    </submittedName>
</protein>
<evidence type="ECO:0000313" key="4">
    <source>
        <dbReference type="EMBL" id="MBY8884715.1"/>
    </source>
</evidence>
<dbReference type="SUPFAM" id="SSF47336">
    <property type="entry name" value="ACP-like"/>
    <property type="match status" value="1"/>
</dbReference>
<organism evidence="4 5">
    <name type="scientific">Streptantibioticus parmotrematis</name>
    <dbReference type="NCBI Taxonomy" id="2873249"/>
    <lineage>
        <taxon>Bacteria</taxon>
        <taxon>Bacillati</taxon>
        <taxon>Actinomycetota</taxon>
        <taxon>Actinomycetes</taxon>
        <taxon>Kitasatosporales</taxon>
        <taxon>Streptomycetaceae</taxon>
        <taxon>Streptantibioticus</taxon>
    </lineage>
</organism>
<gene>
    <name evidence="4" type="ORF">K7472_07635</name>
</gene>
<proteinExistence type="predicted"/>